<dbReference type="AlphaFoldDB" id="A0A1G7Y8X5"/>
<keyword evidence="1" id="KW-0805">Transcription regulation</keyword>
<dbReference type="OrthoDB" id="1096411at2"/>
<dbReference type="SMART" id="SM00342">
    <property type="entry name" value="HTH_ARAC"/>
    <property type="match status" value="1"/>
</dbReference>
<dbReference type="PANTHER" id="PTHR43280:SF32">
    <property type="entry name" value="TRANSCRIPTIONAL REGULATORY PROTEIN"/>
    <property type="match status" value="1"/>
</dbReference>
<evidence type="ECO:0000256" key="1">
    <source>
        <dbReference type="ARBA" id="ARBA00023015"/>
    </source>
</evidence>
<dbReference type="SUPFAM" id="SSF46689">
    <property type="entry name" value="Homeodomain-like"/>
    <property type="match status" value="1"/>
</dbReference>
<gene>
    <name evidence="5" type="ORF">SAMN04488121_107252</name>
</gene>
<evidence type="ECO:0000313" key="5">
    <source>
        <dbReference type="EMBL" id="SDG92905.1"/>
    </source>
</evidence>
<dbReference type="STRING" id="104663.SAMN04488121_107252"/>
<keyword evidence="3" id="KW-0804">Transcription</keyword>
<dbReference type="InterPro" id="IPR009057">
    <property type="entry name" value="Homeodomain-like_sf"/>
</dbReference>
<evidence type="ECO:0000256" key="2">
    <source>
        <dbReference type="ARBA" id="ARBA00023125"/>
    </source>
</evidence>
<reference evidence="6" key="1">
    <citation type="submission" date="2016-10" db="EMBL/GenBank/DDBJ databases">
        <authorList>
            <person name="Varghese N."/>
            <person name="Submissions S."/>
        </authorList>
    </citation>
    <scope>NUCLEOTIDE SEQUENCE [LARGE SCALE GENOMIC DNA]</scope>
    <source>
        <strain evidence="6">DSM 527</strain>
    </source>
</reference>
<organism evidence="5 6">
    <name type="scientific">Chitinophaga filiformis</name>
    <name type="common">Myxococcus filiformis</name>
    <name type="synonym">Flexibacter filiformis</name>
    <dbReference type="NCBI Taxonomy" id="104663"/>
    <lineage>
        <taxon>Bacteria</taxon>
        <taxon>Pseudomonadati</taxon>
        <taxon>Bacteroidota</taxon>
        <taxon>Chitinophagia</taxon>
        <taxon>Chitinophagales</taxon>
        <taxon>Chitinophagaceae</taxon>
        <taxon>Chitinophaga</taxon>
    </lineage>
</organism>
<evidence type="ECO:0000259" key="4">
    <source>
        <dbReference type="PROSITE" id="PS01124"/>
    </source>
</evidence>
<dbReference type="Pfam" id="PF12833">
    <property type="entry name" value="HTH_18"/>
    <property type="match status" value="1"/>
</dbReference>
<sequence length="289" mass="33548">MQPAIKQVKFKPGLPLEIEIIPVADTIAKHKEVTTTAHRAEFYHIFWIQKGTAEYLIDFQPVQVKADSFLFVSKDRVQVLDHKSRHDGKLLLFTDNFFAKNGADARFLRSSILFNDFLNIPVISVKEATSAKKVFLEIESELSEEKDQYHYDILRNMLHNLLLLAERERRKQGYTEAAKGADLDYTVLFKDLVEDQFVKTKSVNIYASQMNVSEKRLAQAISKTLGKSPKSVIDERVMLEAKRLLVHTNFAIKEIGYRLGFEEPTNFIKYFRKHAEKTPIEFRECYPNR</sequence>
<keyword evidence="2 5" id="KW-0238">DNA-binding</keyword>
<accession>A0A1G7Y8X5</accession>
<proteinExistence type="predicted"/>
<dbReference type="Gene3D" id="1.10.10.60">
    <property type="entry name" value="Homeodomain-like"/>
    <property type="match status" value="1"/>
</dbReference>
<protein>
    <submittedName>
        <fullName evidence="5">AraC-type DNA-binding protein</fullName>
    </submittedName>
</protein>
<feature type="domain" description="HTH araC/xylS-type" evidence="4">
    <location>
        <begin position="187"/>
        <end position="285"/>
    </location>
</feature>
<dbReference type="EMBL" id="FNBN01000007">
    <property type="protein sequence ID" value="SDG92905.1"/>
    <property type="molecule type" value="Genomic_DNA"/>
</dbReference>
<evidence type="ECO:0000313" key="6">
    <source>
        <dbReference type="Proteomes" id="UP000199045"/>
    </source>
</evidence>
<dbReference type="GO" id="GO:0043565">
    <property type="term" value="F:sequence-specific DNA binding"/>
    <property type="evidence" value="ECO:0007669"/>
    <property type="project" value="InterPro"/>
</dbReference>
<dbReference type="InterPro" id="IPR018060">
    <property type="entry name" value="HTH_AraC"/>
</dbReference>
<dbReference type="Proteomes" id="UP000199045">
    <property type="component" value="Unassembled WGS sequence"/>
</dbReference>
<dbReference type="GO" id="GO:0003700">
    <property type="term" value="F:DNA-binding transcription factor activity"/>
    <property type="evidence" value="ECO:0007669"/>
    <property type="project" value="InterPro"/>
</dbReference>
<evidence type="ECO:0000256" key="3">
    <source>
        <dbReference type="ARBA" id="ARBA00023163"/>
    </source>
</evidence>
<dbReference type="PANTHER" id="PTHR43280">
    <property type="entry name" value="ARAC-FAMILY TRANSCRIPTIONAL REGULATOR"/>
    <property type="match status" value="1"/>
</dbReference>
<name>A0A1G7Y8X5_CHIFI</name>
<dbReference type="PROSITE" id="PS01124">
    <property type="entry name" value="HTH_ARAC_FAMILY_2"/>
    <property type="match status" value="1"/>
</dbReference>